<sequence length="234" mass="27238">MTLKDRLLAQKLYLILASLFITSLVVSNLIFQKFFYWYPFDIELFDSKLFEISVGILPYPITFLITDLISEIYGKKKANQVVFVGVFASFFSLLIVYTANNVSATSWSPVNDALFDKVFGNTILAVFASMMAYLFAQFVDIQIYHFWKKLTHGKYLWLRNNFSTFFSQFIDTSCVLILLCSFGEISWSKFYGLLLSGFIFKLLIALLDTPFLYLGVYLFKKRFKLKKYEELSLD</sequence>
<protein>
    <recommendedName>
        <fullName evidence="1">Probable queuosine precursor transporter</fullName>
        <shortName evidence="1">Q precursor transporter</shortName>
    </recommendedName>
</protein>
<feature type="transmembrane region" description="Helical" evidence="1">
    <location>
        <begin position="165"/>
        <end position="187"/>
    </location>
</feature>
<reference evidence="2 3" key="1">
    <citation type="submission" date="2018-03" db="EMBL/GenBank/DDBJ databases">
        <title>Mesoflavibacter sp. HG37 and Mesoflavibacter sp. HG96 sp.nov., two marine bacteria isolated from seawater of Western Pacific Ocean.</title>
        <authorList>
            <person name="Cheng H."/>
            <person name="Wu Y.-H."/>
            <person name="Guo L.-L."/>
            <person name="Xu X.-W."/>
        </authorList>
    </citation>
    <scope>NUCLEOTIDE SEQUENCE [LARGE SCALE GENOMIC DNA]</scope>
    <source>
        <strain evidence="2 3">KCTC 32269</strain>
    </source>
</reference>
<comment type="caution">
    <text evidence="2">The sequence shown here is derived from an EMBL/GenBank/DDBJ whole genome shotgun (WGS) entry which is preliminary data.</text>
</comment>
<feature type="transmembrane region" description="Helical" evidence="1">
    <location>
        <begin position="12"/>
        <end position="37"/>
    </location>
</feature>
<name>A0A2T1NE45_9FLAO</name>
<evidence type="ECO:0000313" key="2">
    <source>
        <dbReference type="EMBL" id="PSG90718.1"/>
    </source>
</evidence>
<keyword evidence="1" id="KW-0813">Transport</keyword>
<feature type="transmembrane region" description="Helical" evidence="1">
    <location>
        <begin position="193"/>
        <end position="219"/>
    </location>
</feature>
<keyword evidence="1" id="KW-0472">Membrane</keyword>
<proteinExistence type="inferred from homology"/>
<keyword evidence="1" id="KW-1003">Cell membrane</keyword>
<accession>A0A2T1NE45</accession>
<dbReference type="EMBL" id="PXOQ01000007">
    <property type="protein sequence ID" value="PSG90718.1"/>
    <property type="molecule type" value="Genomic_DNA"/>
</dbReference>
<keyword evidence="1" id="KW-0812">Transmembrane</keyword>
<dbReference type="Proteomes" id="UP000238426">
    <property type="component" value="Unassembled WGS sequence"/>
</dbReference>
<dbReference type="OrthoDB" id="9805479at2"/>
<comment type="function">
    <text evidence="1">Involved in the import of queuosine (Q) precursors, required for Q precursor salvage.</text>
</comment>
<dbReference type="GO" id="GO:0022857">
    <property type="term" value="F:transmembrane transporter activity"/>
    <property type="evidence" value="ECO:0007669"/>
    <property type="project" value="UniProtKB-UniRule"/>
</dbReference>
<feature type="transmembrane region" description="Helical" evidence="1">
    <location>
        <begin position="81"/>
        <end position="99"/>
    </location>
</feature>
<dbReference type="NCBIfam" id="TIGR00697">
    <property type="entry name" value="queuosine precursor transporter"/>
    <property type="match status" value="1"/>
</dbReference>
<dbReference type="PANTHER" id="PTHR34300:SF2">
    <property type="entry name" value="QUEUOSINE PRECURSOR TRANSPORTER-RELATED"/>
    <property type="match status" value="1"/>
</dbReference>
<comment type="similarity">
    <text evidence="1">Belongs to the vitamin uptake transporter (VUT/ECF) (TC 2.A.88) family. Q precursor transporter subfamily.</text>
</comment>
<organism evidence="2 3">
    <name type="scientific">Aurantibacter aestuarii</name>
    <dbReference type="NCBI Taxonomy" id="1266046"/>
    <lineage>
        <taxon>Bacteria</taxon>
        <taxon>Pseudomonadati</taxon>
        <taxon>Bacteroidota</taxon>
        <taxon>Flavobacteriia</taxon>
        <taxon>Flavobacteriales</taxon>
        <taxon>Flavobacteriaceae</taxon>
        <taxon>Aurantibacter</taxon>
    </lineage>
</organism>
<comment type="subcellular location">
    <subcellularLocation>
        <location evidence="1">Cell membrane</location>
        <topology evidence="1">Multi-pass membrane protein</topology>
    </subcellularLocation>
</comment>
<evidence type="ECO:0000256" key="1">
    <source>
        <dbReference type="HAMAP-Rule" id="MF_02088"/>
    </source>
</evidence>
<feature type="transmembrane region" description="Helical" evidence="1">
    <location>
        <begin position="119"/>
        <end position="144"/>
    </location>
</feature>
<dbReference type="InterPro" id="IPR003744">
    <property type="entry name" value="YhhQ"/>
</dbReference>
<keyword evidence="1" id="KW-1133">Transmembrane helix</keyword>
<dbReference type="AlphaFoldDB" id="A0A2T1NE45"/>
<dbReference type="PANTHER" id="PTHR34300">
    <property type="entry name" value="QUEUOSINE PRECURSOR TRANSPORTER-RELATED"/>
    <property type="match status" value="1"/>
</dbReference>
<dbReference type="HAMAP" id="MF_02088">
    <property type="entry name" value="Q_prec_transport"/>
    <property type="match status" value="1"/>
</dbReference>
<dbReference type="Pfam" id="PF02592">
    <property type="entry name" value="Vut_1"/>
    <property type="match status" value="1"/>
</dbReference>
<evidence type="ECO:0000313" key="3">
    <source>
        <dbReference type="Proteomes" id="UP000238426"/>
    </source>
</evidence>
<gene>
    <name evidence="2" type="ORF">C7H52_05420</name>
</gene>
<dbReference type="GO" id="GO:0005886">
    <property type="term" value="C:plasma membrane"/>
    <property type="evidence" value="ECO:0007669"/>
    <property type="project" value="UniProtKB-SubCell"/>
</dbReference>
<keyword evidence="3" id="KW-1185">Reference proteome</keyword>
<feature type="transmembrane region" description="Helical" evidence="1">
    <location>
        <begin position="49"/>
        <end position="69"/>
    </location>
</feature>
<dbReference type="RefSeq" id="WP_106462859.1">
    <property type="nucleotide sequence ID" value="NZ_PXOQ01000007.1"/>
</dbReference>